<comment type="caution">
    <text evidence="1">The sequence shown here is derived from an EMBL/GenBank/DDBJ whole genome shotgun (WGS) entry which is preliminary data.</text>
</comment>
<protein>
    <submittedName>
        <fullName evidence="1">Uncharacterized protein</fullName>
    </submittedName>
</protein>
<evidence type="ECO:0000313" key="1">
    <source>
        <dbReference type="EMBL" id="RZV11908.1"/>
    </source>
</evidence>
<name>A0A482YEA3_9EURY</name>
<gene>
    <name evidence="1" type="ORF">BDK88_0796</name>
</gene>
<evidence type="ECO:0000313" key="2">
    <source>
        <dbReference type="Proteomes" id="UP000291097"/>
    </source>
</evidence>
<proteinExistence type="predicted"/>
<reference evidence="1 2" key="1">
    <citation type="submission" date="2019-02" db="EMBL/GenBank/DDBJ databases">
        <title>Genomic Encyclopedia of Archaeal and Bacterial Type Strains, Phase II (KMG-II): from individual species to whole genera.</title>
        <authorList>
            <person name="Goeker M."/>
        </authorList>
    </citation>
    <scope>NUCLEOTIDE SEQUENCE [LARGE SCALE GENOMIC DNA]</scope>
    <source>
        <strain evidence="1 2">DSM 18328</strain>
    </source>
</reference>
<dbReference type="Proteomes" id="UP000291097">
    <property type="component" value="Unassembled WGS sequence"/>
</dbReference>
<dbReference type="EMBL" id="SHMP01000003">
    <property type="protein sequence ID" value="RZV11908.1"/>
    <property type="molecule type" value="Genomic_DNA"/>
</dbReference>
<accession>A0A482YEA3</accession>
<organism evidence="1 2">
    <name type="scientific">Natrinema hispanicum</name>
    <dbReference type="NCBI Taxonomy" id="392421"/>
    <lineage>
        <taxon>Archaea</taxon>
        <taxon>Methanobacteriati</taxon>
        <taxon>Methanobacteriota</taxon>
        <taxon>Stenosarchaea group</taxon>
        <taxon>Halobacteria</taxon>
        <taxon>Halobacteriales</taxon>
        <taxon>Natrialbaceae</taxon>
        <taxon>Natrinema</taxon>
    </lineage>
</organism>
<dbReference type="AlphaFoldDB" id="A0A482YEA3"/>
<sequence length="50" mass="5746">MTDNDMRGLFHTHLNIIITVLLEYKPLGPQCRRILDVYHTFGPRYGANSG</sequence>